<dbReference type="GO" id="GO:0005886">
    <property type="term" value="C:plasma membrane"/>
    <property type="evidence" value="ECO:0007669"/>
    <property type="project" value="UniProtKB-SubCell"/>
</dbReference>
<dbReference type="OrthoDB" id="4966664at2"/>
<evidence type="ECO:0000256" key="2">
    <source>
        <dbReference type="ARBA" id="ARBA00022692"/>
    </source>
</evidence>
<accession>A0A365H5Q9</accession>
<evidence type="ECO:0000259" key="7">
    <source>
        <dbReference type="PROSITE" id="PS50929"/>
    </source>
</evidence>
<feature type="transmembrane region" description="Helical" evidence="5">
    <location>
        <begin position="31"/>
        <end position="49"/>
    </location>
</feature>
<dbReference type="GO" id="GO:0005524">
    <property type="term" value="F:ATP binding"/>
    <property type="evidence" value="ECO:0007669"/>
    <property type="project" value="UniProtKB-KW"/>
</dbReference>
<gene>
    <name evidence="8" type="ORF">DPM19_15940</name>
</gene>
<dbReference type="GO" id="GO:0015421">
    <property type="term" value="F:ABC-type oligopeptide transporter activity"/>
    <property type="evidence" value="ECO:0007669"/>
    <property type="project" value="TreeGrafter"/>
</dbReference>
<comment type="caution">
    <text evidence="8">The sequence shown here is derived from an EMBL/GenBank/DDBJ whole genome shotgun (WGS) entry which is preliminary data.</text>
</comment>
<evidence type="ECO:0000313" key="9">
    <source>
        <dbReference type="Proteomes" id="UP000251891"/>
    </source>
</evidence>
<dbReference type="PROSITE" id="PS00211">
    <property type="entry name" value="ABC_TRANSPORTER_1"/>
    <property type="match status" value="1"/>
</dbReference>
<evidence type="ECO:0000256" key="5">
    <source>
        <dbReference type="SAM" id="Phobius"/>
    </source>
</evidence>
<evidence type="ECO:0000256" key="4">
    <source>
        <dbReference type="ARBA" id="ARBA00023136"/>
    </source>
</evidence>
<dbReference type="Gene3D" id="1.20.1560.10">
    <property type="entry name" value="ABC transporter type 1, transmembrane domain"/>
    <property type="match status" value="1"/>
</dbReference>
<feature type="transmembrane region" description="Helical" evidence="5">
    <location>
        <begin position="146"/>
        <end position="165"/>
    </location>
</feature>
<keyword evidence="2 5" id="KW-0812">Transmembrane</keyword>
<dbReference type="InterPro" id="IPR036640">
    <property type="entry name" value="ABC1_TM_sf"/>
</dbReference>
<dbReference type="GO" id="GO:0016887">
    <property type="term" value="F:ATP hydrolysis activity"/>
    <property type="evidence" value="ECO:0007669"/>
    <property type="project" value="InterPro"/>
</dbReference>
<dbReference type="InterPro" id="IPR011527">
    <property type="entry name" value="ABC1_TM_dom"/>
</dbReference>
<dbReference type="PANTHER" id="PTHR43394">
    <property type="entry name" value="ATP-DEPENDENT PERMEASE MDL1, MITOCHONDRIAL"/>
    <property type="match status" value="1"/>
</dbReference>
<dbReference type="SUPFAM" id="SSF52540">
    <property type="entry name" value="P-loop containing nucleoside triphosphate hydrolases"/>
    <property type="match status" value="1"/>
</dbReference>
<feature type="domain" description="ABC transmembrane type-1" evidence="7">
    <location>
        <begin position="34"/>
        <end position="314"/>
    </location>
</feature>
<dbReference type="PANTHER" id="PTHR43394:SF1">
    <property type="entry name" value="ATP-BINDING CASSETTE SUB-FAMILY B MEMBER 10, MITOCHONDRIAL"/>
    <property type="match status" value="1"/>
</dbReference>
<evidence type="ECO:0000259" key="6">
    <source>
        <dbReference type="PROSITE" id="PS50893"/>
    </source>
</evidence>
<keyword evidence="9" id="KW-1185">Reference proteome</keyword>
<dbReference type="SUPFAM" id="SSF90123">
    <property type="entry name" value="ABC transporter transmembrane region"/>
    <property type="match status" value="1"/>
</dbReference>
<feature type="domain" description="ABC transporter" evidence="6">
    <location>
        <begin position="323"/>
        <end position="551"/>
    </location>
</feature>
<protein>
    <submittedName>
        <fullName evidence="8">ABC transporter ATP-binding protein</fullName>
    </submittedName>
</protein>
<dbReference type="RefSeq" id="WP_111868243.1">
    <property type="nucleotide sequence ID" value="NZ_QLYX01000006.1"/>
</dbReference>
<dbReference type="Pfam" id="PF00005">
    <property type="entry name" value="ABC_tran"/>
    <property type="match status" value="1"/>
</dbReference>
<dbReference type="PROSITE" id="PS50893">
    <property type="entry name" value="ABC_TRANSPORTER_2"/>
    <property type="match status" value="1"/>
</dbReference>
<keyword evidence="8" id="KW-0547">Nucleotide-binding</keyword>
<dbReference type="EMBL" id="QLYX01000006">
    <property type="protein sequence ID" value="RAY14444.1"/>
    <property type="molecule type" value="Genomic_DNA"/>
</dbReference>
<dbReference type="PROSITE" id="PS50929">
    <property type="entry name" value="ABC_TM1F"/>
    <property type="match status" value="1"/>
</dbReference>
<keyword evidence="8" id="KW-0067">ATP-binding</keyword>
<keyword evidence="4 5" id="KW-0472">Membrane</keyword>
<comment type="subcellular location">
    <subcellularLocation>
        <location evidence="1">Cell membrane</location>
        <topology evidence="1">Multi-pass membrane protein</topology>
    </subcellularLocation>
</comment>
<evidence type="ECO:0000256" key="1">
    <source>
        <dbReference type="ARBA" id="ARBA00004651"/>
    </source>
</evidence>
<feature type="transmembrane region" description="Helical" evidence="5">
    <location>
        <begin position="69"/>
        <end position="89"/>
    </location>
</feature>
<evidence type="ECO:0000313" key="8">
    <source>
        <dbReference type="EMBL" id="RAY14444.1"/>
    </source>
</evidence>
<dbReference type="InterPro" id="IPR027417">
    <property type="entry name" value="P-loop_NTPase"/>
</dbReference>
<feature type="transmembrane region" description="Helical" evidence="5">
    <location>
        <begin position="171"/>
        <end position="190"/>
    </location>
</feature>
<name>A0A365H5Q9_9ACTN</name>
<evidence type="ECO:0000256" key="3">
    <source>
        <dbReference type="ARBA" id="ARBA00022989"/>
    </source>
</evidence>
<dbReference type="AlphaFoldDB" id="A0A365H5Q9"/>
<reference evidence="8 9" key="1">
    <citation type="submission" date="2018-06" db="EMBL/GenBank/DDBJ databases">
        <title>Actinomadura craniellae sp. nov. isolated from marine sponge Craniella sp.</title>
        <authorList>
            <person name="Li L."/>
            <person name="Xu Q.H."/>
            <person name="Lin H.W."/>
            <person name="Lu Y.H."/>
        </authorList>
    </citation>
    <scope>NUCLEOTIDE SEQUENCE [LARGE SCALE GENOMIC DNA]</scope>
    <source>
        <strain evidence="8 9">LHW63021</strain>
    </source>
</reference>
<sequence length="559" mass="58261">MRSLPVPDPGVPGRLTPWGHLRWLARVEPRALGAGIVFGILWMLSQALVPVALGRAVDDGIAARDTGALLGWSAVLLGLGAVQAASGILRHRRASFVWLAAAYRTAQVVTRQATRLGAALPRRISAGEVVSVGLTDVAHIGDGMDIMIRGSGAVVTIVVVSALLLGASLPLGLIVVIGVPLVLAAAAPLFRPYHRRTHVLRERVGELNTRAADIVAGLRVLRGIGGEQIFAERYRAGSQRVRRAGVRVAQVDSALSGAQILLPGLLIALVVWAGARAATTGAITPGELVTFYGYAVFLIHPMRTIGEAADKLIRAHVAAGRVVRLLALTPEPVLAGTTEPAGPGDLTDTESGLVVRPGRCTALVATDTAAARAIADRLGRYVDAGEVAYAGVPLRELADLRARILVAINEDRLFAGPLRAGLGDGPGVAAALHAACAEDIAEPDAHVAEAGREFSGGQQQRLRLARALAADPEVLILVEPTSAVDAHTEARIADRLRAARTGRTTLVCTTSPLMLDRADHVVFVSGGAVAAEGTHRELLRTTPGYAAVVTRGETLAPAD</sequence>
<dbReference type="InterPro" id="IPR003439">
    <property type="entry name" value="ABC_transporter-like_ATP-bd"/>
</dbReference>
<proteinExistence type="predicted"/>
<keyword evidence="3 5" id="KW-1133">Transmembrane helix</keyword>
<dbReference type="Pfam" id="PF00664">
    <property type="entry name" value="ABC_membrane"/>
    <property type="match status" value="1"/>
</dbReference>
<organism evidence="8 9">
    <name type="scientific">Actinomadura craniellae</name>
    <dbReference type="NCBI Taxonomy" id="2231787"/>
    <lineage>
        <taxon>Bacteria</taxon>
        <taxon>Bacillati</taxon>
        <taxon>Actinomycetota</taxon>
        <taxon>Actinomycetes</taxon>
        <taxon>Streptosporangiales</taxon>
        <taxon>Thermomonosporaceae</taxon>
        <taxon>Actinomadura</taxon>
    </lineage>
</organism>
<dbReference type="Proteomes" id="UP000251891">
    <property type="component" value="Unassembled WGS sequence"/>
</dbReference>
<dbReference type="InterPro" id="IPR039421">
    <property type="entry name" value="Type_1_exporter"/>
</dbReference>
<dbReference type="Gene3D" id="3.40.50.300">
    <property type="entry name" value="P-loop containing nucleotide triphosphate hydrolases"/>
    <property type="match status" value="1"/>
</dbReference>
<dbReference type="InterPro" id="IPR017871">
    <property type="entry name" value="ABC_transporter-like_CS"/>
</dbReference>